<dbReference type="AlphaFoldDB" id="A0A1D3L5T4"/>
<accession>A0A1D3L5T4</accession>
<keyword evidence="2" id="KW-1185">Reference proteome</keyword>
<protein>
    <submittedName>
        <fullName evidence="1">Sensors of blue-light using FAD</fullName>
    </submittedName>
</protein>
<organism evidence="1 2">
    <name type="scientific">Methanobacterium congolense</name>
    <dbReference type="NCBI Taxonomy" id="118062"/>
    <lineage>
        <taxon>Archaea</taxon>
        <taxon>Methanobacteriati</taxon>
        <taxon>Methanobacteriota</taxon>
        <taxon>Methanomada group</taxon>
        <taxon>Methanobacteria</taxon>
        <taxon>Methanobacteriales</taxon>
        <taxon>Methanobacteriaceae</taxon>
        <taxon>Methanobacterium</taxon>
    </lineage>
</organism>
<dbReference type="Proteomes" id="UP000094707">
    <property type="component" value="Plasmid II"/>
</dbReference>
<dbReference type="GeneID" id="30413214"/>
<evidence type="ECO:0000313" key="2">
    <source>
        <dbReference type="Proteomes" id="UP000094707"/>
    </source>
</evidence>
<dbReference type="EMBL" id="LT607757">
    <property type="protein sequence ID" value="SCG86916.1"/>
    <property type="molecule type" value="Genomic_DNA"/>
</dbReference>
<evidence type="ECO:0000313" key="1">
    <source>
        <dbReference type="EMBL" id="SCG86916.1"/>
    </source>
</evidence>
<reference evidence="1 2" key="1">
    <citation type="submission" date="2016-08" db="EMBL/GenBank/DDBJ databases">
        <authorList>
            <person name="Seilhamer J.J."/>
        </authorList>
    </citation>
    <scope>NUCLEOTIDE SEQUENCE [LARGE SCALE GENOMIC DNA]</scope>
    <source>
        <strain evidence="1">Buetzberg</strain>
        <plasmid evidence="2">Plasmid ii</plasmid>
    </source>
</reference>
<dbReference type="RefSeq" id="WP_071908103.1">
    <property type="nucleotide sequence ID" value="NZ_LT607757.1"/>
</dbReference>
<geneLocation type="plasmid" evidence="2">
    <name>ii</name>
</geneLocation>
<sequence length="97" mass="10965">MINGNFMITSASGDQLVIEKEDVSRLLYDISGNLSMQIQGFNVNSIYSFLKTLEGTKLKIKGLYQDRKDLSGYYTLNPLAVEGESDKRLKLNLQRNV</sequence>
<name>A0A1D3L5T4_9EURY</name>
<dbReference type="KEGG" id="mcub:MCBB_PMCBBP0006"/>
<gene>
    <name evidence="1" type="ORF">MCBB_PMCBBP0006</name>
</gene>
<proteinExistence type="predicted"/>